<protein>
    <recommendedName>
        <fullName evidence="5">Lipoprotein</fullName>
    </recommendedName>
</protein>
<comment type="caution">
    <text evidence="3">The sequence shown here is derived from an EMBL/GenBank/DDBJ whole genome shotgun (WGS) entry which is preliminary data.</text>
</comment>
<sequence>MKIFKISFLSVILLSFCFLSACDDNYDEISKKELPTEPGGDKSEPIGERE</sequence>
<gene>
    <name evidence="3" type="ORF">JL102_22915</name>
</gene>
<evidence type="ECO:0000256" key="1">
    <source>
        <dbReference type="SAM" id="MobiDB-lite"/>
    </source>
</evidence>
<accession>A0A937FC79</accession>
<feature type="signal peptide" evidence="2">
    <location>
        <begin position="1"/>
        <end position="21"/>
    </location>
</feature>
<proteinExistence type="predicted"/>
<dbReference type="AlphaFoldDB" id="A0A937FC79"/>
<evidence type="ECO:0000256" key="2">
    <source>
        <dbReference type="SAM" id="SignalP"/>
    </source>
</evidence>
<keyword evidence="4" id="KW-1185">Reference proteome</keyword>
<evidence type="ECO:0008006" key="5">
    <source>
        <dbReference type="Google" id="ProtNLM"/>
    </source>
</evidence>
<feature type="chain" id="PRO_5037993580" description="Lipoprotein" evidence="2">
    <location>
        <begin position="22"/>
        <end position="50"/>
    </location>
</feature>
<keyword evidence="2" id="KW-0732">Signal</keyword>
<organism evidence="3 4">
    <name type="scientific">Fulvivirga sediminis</name>
    <dbReference type="NCBI Taxonomy" id="2803949"/>
    <lineage>
        <taxon>Bacteria</taxon>
        <taxon>Pseudomonadati</taxon>
        <taxon>Bacteroidota</taxon>
        <taxon>Cytophagia</taxon>
        <taxon>Cytophagales</taxon>
        <taxon>Fulvivirgaceae</taxon>
        <taxon>Fulvivirga</taxon>
    </lineage>
</organism>
<feature type="region of interest" description="Disordered" evidence="1">
    <location>
        <begin position="30"/>
        <end position="50"/>
    </location>
</feature>
<dbReference type="RefSeq" id="WP_202246809.1">
    <property type="nucleotide sequence ID" value="NZ_JAESIY010000023.1"/>
</dbReference>
<name>A0A937FC79_9BACT</name>
<evidence type="ECO:0000313" key="3">
    <source>
        <dbReference type="EMBL" id="MBL3659017.1"/>
    </source>
</evidence>
<dbReference type="EMBL" id="JAESIY010000023">
    <property type="protein sequence ID" value="MBL3659017.1"/>
    <property type="molecule type" value="Genomic_DNA"/>
</dbReference>
<dbReference type="PROSITE" id="PS51257">
    <property type="entry name" value="PROKAR_LIPOPROTEIN"/>
    <property type="match status" value="1"/>
</dbReference>
<reference evidence="3" key="1">
    <citation type="submission" date="2021-01" db="EMBL/GenBank/DDBJ databases">
        <title>Fulvivirga kasyanovii gen. nov., sp nov., a novel member of the phylum Bacteroidetes isolated from seawater in a mussel farm.</title>
        <authorList>
            <person name="Zhao L.-H."/>
            <person name="Wang Z.-J."/>
        </authorList>
    </citation>
    <scope>NUCLEOTIDE SEQUENCE</scope>
    <source>
        <strain evidence="3">2943</strain>
    </source>
</reference>
<evidence type="ECO:0000313" key="4">
    <source>
        <dbReference type="Proteomes" id="UP000659388"/>
    </source>
</evidence>
<dbReference type="Proteomes" id="UP000659388">
    <property type="component" value="Unassembled WGS sequence"/>
</dbReference>